<dbReference type="EMBL" id="JAAGUX010000002">
    <property type="protein sequence ID" value="NEW54410.1"/>
    <property type="molecule type" value="Genomic_DNA"/>
</dbReference>
<comment type="caution">
    <text evidence="1">The sequence shown here is derived from an EMBL/GenBank/DDBJ whole genome shotgun (WGS) entry which is preliminary data.</text>
</comment>
<reference evidence="1 2" key="1">
    <citation type="submission" date="2020-01" db="EMBL/GenBank/DDBJ databases">
        <title>Genetics and antimicrobial susceptibilities of Nocardia species isolated from the soil; a comparison with species isolated from humans.</title>
        <authorList>
            <person name="Carrasco G."/>
            <person name="Monzon S."/>
            <person name="Sansegundo M."/>
            <person name="Garcia E."/>
            <person name="Garrido N."/>
            <person name="Medina M.J."/>
            <person name="Villalon P."/>
            <person name="Ramirez-Arocha A.C."/>
            <person name="Jimenez P."/>
            <person name="Cuesta I."/>
            <person name="Valdezate S."/>
        </authorList>
    </citation>
    <scope>NUCLEOTIDE SEQUENCE [LARGE SCALE GENOMIC DNA]</scope>
    <source>
        <strain evidence="1 2">CNM20110649</strain>
    </source>
</reference>
<organism evidence="1 2">
    <name type="scientific">Nocardia cyriacigeorgica</name>
    <dbReference type="NCBI Taxonomy" id="135487"/>
    <lineage>
        <taxon>Bacteria</taxon>
        <taxon>Bacillati</taxon>
        <taxon>Actinomycetota</taxon>
        <taxon>Actinomycetes</taxon>
        <taxon>Mycobacteriales</taxon>
        <taxon>Nocardiaceae</taxon>
        <taxon>Nocardia</taxon>
    </lineage>
</organism>
<evidence type="ECO:0000313" key="2">
    <source>
        <dbReference type="Proteomes" id="UP000470876"/>
    </source>
</evidence>
<keyword evidence="2" id="KW-1185">Reference proteome</keyword>
<dbReference type="RefSeq" id="WP_163824385.1">
    <property type="nucleotide sequence ID" value="NZ_JAAGUX010000002.1"/>
</dbReference>
<proteinExistence type="predicted"/>
<gene>
    <name evidence="1" type="ORF">GV794_01845</name>
</gene>
<protein>
    <recommendedName>
        <fullName evidence="3">DUF1080 domain-containing protein</fullName>
    </recommendedName>
</protein>
<dbReference type="Proteomes" id="UP000470876">
    <property type="component" value="Unassembled WGS sequence"/>
</dbReference>
<sequence>MSFLLRRHLPWAWAGWYDDFSRPPENPVQQPWKHWGDGPLGYINSNQELILPSNYNSVAGGGESYEFQPFTKNFGAEFDLRLPIDGAAAQYFNIFVVENWAKIGVNYAQILCIRLRHRINEVGGDDIGILEFDSYVTEGRRLVTASVPPFIANDIKVRIYIDNDMLVRVYVNDVFTLQAQPQASHRSGPGRRGLNIFNGTLANAHIRLVRLFDRPTDLGYGVRWNNTVFADDFNRPDGPVGNGWTQHGADAALVSGYWAHISGNDNSVGLIRDTGITHGAQKIEATIGAPHADRDSSLVLRTNAGGTEGISANFYSGGIYLARFTGSLQNPTFADYTSVGMNVAAGSKVSLATNGEGAWVTVNGEIVLMAHMNGLVPGANSYAGLRVERSGFADSAAWNDVKILSPF</sequence>
<evidence type="ECO:0000313" key="1">
    <source>
        <dbReference type="EMBL" id="NEW54410.1"/>
    </source>
</evidence>
<accession>A0ABX0CCX3</accession>
<name>A0ABX0CCX3_9NOCA</name>
<evidence type="ECO:0008006" key="3">
    <source>
        <dbReference type="Google" id="ProtNLM"/>
    </source>
</evidence>